<evidence type="ECO:0000259" key="1">
    <source>
        <dbReference type="Pfam" id="PF02627"/>
    </source>
</evidence>
<sequence length="163" mass="18666">MQIIQKENVVKILKNLTYQIFTDQIISLPLTHQSTTPPENRLEKGLARQKEIFGDQIDKRYKNSPKDLLHIQHYLSANCFGNYISRKGLEVQVREMITLSFLIAMCGTESQIKGHIKGNINVGNDRQSLINLMTQLLPYVGYQRTLNAINCLNEIVPINNIIN</sequence>
<comment type="caution">
    <text evidence="2">The sequence shown here is derived from an EMBL/GenBank/DDBJ whole genome shotgun (WGS) entry which is preliminary data.</text>
</comment>
<dbReference type="SUPFAM" id="SSF69118">
    <property type="entry name" value="AhpD-like"/>
    <property type="match status" value="1"/>
</dbReference>
<protein>
    <submittedName>
        <fullName evidence="2">Carboxymuconolactone decarboxylase family protein</fullName>
    </submittedName>
</protein>
<dbReference type="AlphaFoldDB" id="A0A4R5C7M5"/>
<dbReference type="PANTHER" id="PTHR33570">
    <property type="entry name" value="4-CARBOXYMUCONOLACTONE DECARBOXYLASE FAMILY PROTEIN"/>
    <property type="match status" value="1"/>
</dbReference>
<name>A0A4R5C7M5_9FLAO</name>
<reference evidence="2 3" key="1">
    <citation type="submission" date="2019-03" db="EMBL/GenBank/DDBJ databases">
        <title>Flavobacterium AR-3-4 sp. nov. isolated from arctic soil.</title>
        <authorList>
            <person name="Chaudhary D.K."/>
        </authorList>
    </citation>
    <scope>NUCLEOTIDE SEQUENCE [LARGE SCALE GENOMIC DNA]</scope>
    <source>
        <strain evidence="2 3">AR-3-4</strain>
    </source>
</reference>
<dbReference type="EMBL" id="SMFK01000009">
    <property type="protein sequence ID" value="TDD95748.1"/>
    <property type="molecule type" value="Genomic_DNA"/>
</dbReference>
<feature type="domain" description="Carboxymuconolactone decarboxylase-like" evidence="1">
    <location>
        <begin position="72"/>
        <end position="154"/>
    </location>
</feature>
<dbReference type="InterPro" id="IPR052512">
    <property type="entry name" value="4CMD/NDH-1_regulator"/>
</dbReference>
<dbReference type="OrthoDB" id="9802489at2"/>
<dbReference type="GO" id="GO:0051920">
    <property type="term" value="F:peroxiredoxin activity"/>
    <property type="evidence" value="ECO:0007669"/>
    <property type="project" value="InterPro"/>
</dbReference>
<dbReference type="Proteomes" id="UP000295479">
    <property type="component" value="Unassembled WGS sequence"/>
</dbReference>
<evidence type="ECO:0000313" key="2">
    <source>
        <dbReference type="EMBL" id="TDD95748.1"/>
    </source>
</evidence>
<evidence type="ECO:0000313" key="3">
    <source>
        <dbReference type="Proteomes" id="UP000295479"/>
    </source>
</evidence>
<dbReference type="InterPro" id="IPR029032">
    <property type="entry name" value="AhpD-like"/>
</dbReference>
<gene>
    <name evidence="2" type="ORF">E0F76_13275</name>
</gene>
<dbReference type="Pfam" id="PF02627">
    <property type="entry name" value="CMD"/>
    <property type="match status" value="1"/>
</dbReference>
<keyword evidence="3" id="KW-1185">Reference proteome</keyword>
<proteinExistence type="predicted"/>
<dbReference type="PANTHER" id="PTHR33570:SF2">
    <property type="entry name" value="CARBOXYMUCONOLACTONE DECARBOXYLASE-LIKE DOMAIN-CONTAINING PROTEIN"/>
    <property type="match status" value="1"/>
</dbReference>
<organism evidence="2 3">
    <name type="scientific">Flavobacterium cellulosilyticum</name>
    <dbReference type="NCBI Taxonomy" id="2541731"/>
    <lineage>
        <taxon>Bacteria</taxon>
        <taxon>Pseudomonadati</taxon>
        <taxon>Bacteroidota</taxon>
        <taxon>Flavobacteriia</taxon>
        <taxon>Flavobacteriales</taxon>
        <taxon>Flavobacteriaceae</taxon>
        <taxon>Flavobacterium</taxon>
    </lineage>
</organism>
<accession>A0A4R5C7M5</accession>
<dbReference type="Gene3D" id="1.20.1290.10">
    <property type="entry name" value="AhpD-like"/>
    <property type="match status" value="1"/>
</dbReference>
<dbReference type="InterPro" id="IPR003779">
    <property type="entry name" value="CMD-like"/>
</dbReference>